<protein>
    <submittedName>
        <fullName evidence="1">Uncharacterized protein</fullName>
    </submittedName>
</protein>
<sequence length="40" mass="4725">MYKLLFSLKAIFYKDNREIKGIWILNSIKKKGALQITPIQ</sequence>
<evidence type="ECO:0000313" key="2">
    <source>
        <dbReference type="Proteomes" id="UP000198988"/>
    </source>
</evidence>
<evidence type="ECO:0000313" key="1">
    <source>
        <dbReference type="EMBL" id="SEH93910.1"/>
    </source>
</evidence>
<dbReference type="AlphaFoldDB" id="A0A1H6M7C0"/>
<reference evidence="2" key="1">
    <citation type="submission" date="2016-06" db="EMBL/GenBank/DDBJ databases">
        <authorList>
            <person name="Petersen J."/>
            <person name="Sayavedra L."/>
        </authorList>
    </citation>
    <scope>NUCLEOTIDE SEQUENCE [LARGE SCALE GENOMIC DNA]</scope>
    <source>
        <strain evidence="2">BazSymA</strain>
    </source>
</reference>
<name>A0A1H6M7C0_9GAMM</name>
<dbReference type="Proteomes" id="UP000198988">
    <property type="component" value="Unassembled WGS sequence"/>
</dbReference>
<accession>A0A1H6M7C0</accession>
<organism evidence="1 2">
    <name type="scientific">Bathymodiolus azoricus thioautotrophic gill symbiont</name>
    <dbReference type="NCBI Taxonomy" id="235205"/>
    <lineage>
        <taxon>Bacteria</taxon>
        <taxon>Pseudomonadati</taxon>
        <taxon>Pseudomonadota</taxon>
        <taxon>Gammaproteobacteria</taxon>
        <taxon>sulfur-oxidizing symbionts</taxon>
    </lineage>
</organism>
<dbReference type="EMBL" id="CDSC02000344">
    <property type="protein sequence ID" value="SEH93910.1"/>
    <property type="molecule type" value="Genomic_DNA"/>
</dbReference>
<gene>
    <name evidence="1" type="ORF">BAZSYMA_ACONTIG07756_2</name>
</gene>
<proteinExistence type="predicted"/>